<sequence>MKSPAPTSFRALQPRNGIRQNYLWRLLTLCLSVLLASLIGCSEKSSSVDLELPLVEPTLADTPDAGAIAEYQQRAADALPSDAAATQAWTSLLGPNRNGWTAQSISPSWGDAMPALLWETPVGTGYGSPVAFGGKVIFNHRVDDTDIVECHGAVDGELLWKSEFPTTATCEYEYSDGPYSTPVIDPASARVFNVTGDGSMVCLELESGNILWQRDLNKEYSVAPELFPVGGSPYLDVSASRPGGQLIFNLGAADRGAGVISLDPTTGETIWESGRCGVGYCTPLVTTIHDQRFLFIFMDQGILCLDPDSGTIDWEETHFSRAPMSYNAVSPMCIDDKILAVTGPGPGAICLQIKPDRSHEVVWKNRRVIDCQYNALMLRDGYVYAFTAAGQGGAELRCVEFATGDLQWRYHSLLRRGQGLIANDVIVLLGESGHLAALECTPEQPKVLAFTKEPLMAGSCYCSPALDNGILILKDESRVAAFDVSGVAK</sequence>
<dbReference type="InterPro" id="IPR015943">
    <property type="entry name" value="WD40/YVTN_repeat-like_dom_sf"/>
</dbReference>
<name>A0A5C6B8K3_9BACT</name>
<reference evidence="2 3" key="1">
    <citation type="submission" date="2019-02" db="EMBL/GenBank/DDBJ databases">
        <title>Deep-cultivation of Planctomycetes and their phenomic and genomic characterization uncovers novel biology.</title>
        <authorList>
            <person name="Wiegand S."/>
            <person name="Jogler M."/>
            <person name="Boedeker C."/>
            <person name="Pinto D."/>
            <person name="Vollmers J."/>
            <person name="Rivas-Marin E."/>
            <person name="Kohn T."/>
            <person name="Peeters S.H."/>
            <person name="Heuer A."/>
            <person name="Rast P."/>
            <person name="Oberbeckmann S."/>
            <person name="Bunk B."/>
            <person name="Jeske O."/>
            <person name="Meyerdierks A."/>
            <person name="Storesund J.E."/>
            <person name="Kallscheuer N."/>
            <person name="Luecker S."/>
            <person name="Lage O.M."/>
            <person name="Pohl T."/>
            <person name="Merkel B.J."/>
            <person name="Hornburger P."/>
            <person name="Mueller R.-W."/>
            <person name="Bruemmer F."/>
            <person name="Labrenz M."/>
            <person name="Spormann A.M."/>
            <person name="Op Den Camp H."/>
            <person name="Overmann J."/>
            <person name="Amann R."/>
            <person name="Jetten M.S.M."/>
            <person name="Mascher T."/>
            <person name="Medema M.H."/>
            <person name="Devos D.P."/>
            <person name="Kaster A.-K."/>
            <person name="Ovreas L."/>
            <person name="Rohde M."/>
            <person name="Galperin M.Y."/>
            <person name="Jogler C."/>
        </authorList>
    </citation>
    <scope>NUCLEOTIDE SEQUENCE [LARGE SCALE GENOMIC DNA]</scope>
    <source>
        <strain evidence="2 3">Pla52n</strain>
    </source>
</reference>
<dbReference type="Gene3D" id="2.130.10.10">
    <property type="entry name" value="YVTN repeat-like/Quinoprotein amine dehydrogenase"/>
    <property type="match status" value="1"/>
</dbReference>
<dbReference type="EMBL" id="SJPN01000001">
    <property type="protein sequence ID" value="TWU07972.1"/>
    <property type="molecule type" value="Genomic_DNA"/>
</dbReference>
<organism evidence="2 3">
    <name type="scientific">Stieleria varia</name>
    <dbReference type="NCBI Taxonomy" id="2528005"/>
    <lineage>
        <taxon>Bacteria</taxon>
        <taxon>Pseudomonadati</taxon>
        <taxon>Planctomycetota</taxon>
        <taxon>Planctomycetia</taxon>
        <taxon>Pirellulales</taxon>
        <taxon>Pirellulaceae</taxon>
        <taxon>Stieleria</taxon>
    </lineage>
</organism>
<dbReference type="RefSeq" id="WP_231741655.1">
    <property type="nucleotide sequence ID" value="NZ_CP151726.1"/>
</dbReference>
<dbReference type="PANTHER" id="PTHR34512">
    <property type="entry name" value="CELL SURFACE PROTEIN"/>
    <property type="match status" value="1"/>
</dbReference>
<dbReference type="Gene3D" id="2.40.10.480">
    <property type="match status" value="1"/>
</dbReference>
<evidence type="ECO:0000259" key="1">
    <source>
        <dbReference type="Pfam" id="PF13360"/>
    </source>
</evidence>
<evidence type="ECO:0000313" key="2">
    <source>
        <dbReference type="EMBL" id="TWU07972.1"/>
    </source>
</evidence>
<protein>
    <submittedName>
        <fullName evidence="2">Outer membrane biogenesis protein BamB</fullName>
    </submittedName>
</protein>
<dbReference type="SUPFAM" id="SSF50998">
    <property type="entry name" value="Quinoprotein alcohol dehydrogenase-like"/>
    <property type="match status" value="1"/>
</dbReference>
<comment type="caution">
    <text evidence="2">The sequence shown here is derived from an EMBL/GenBank/DDBJ whole genome shotgun (WGS) entry which is preliminary data.</text>
</comment>
<gene>
    <name evidence="2" type="ORF">Pla52n_05490</name>
</gene>
<dbReference type="Proteomes" id="UP000320176">
    <property type="component" value="Unassembled WGS sequence"/>
</dbReference>
<dbReference type="Pfam" id="PF13360">
    <property type="entry name" value="PQQ_2"/>
    <property type="match status" value="1"/>
</dbReference>
<proteinExistence type="predicted"/>
<evidence type="ECO:0000313" key="3">
    <source>
        <dbReference type="Proteomes" id="UP000320176"/>
    </source>
</evidence>
<dbReference type="AlphaFoldDB" id="A0A5C6B8K3"/>
<keyword evidence="3" id="KW-1185">Reference proteome</keyword>
<dbReference type="InterPro" id="IPR011047">
    <property type="entry name" value="Quinoprotein_ADH-like_sf"/>
</dbReference>
<dbReference type="PANTHER" id="PTHR34512:SF30">
    <property type="entry name" value="OUTER MEMBRANE PROTEIN ASSEMBLY FACTOR BAMB"/>
    <property type="match status" value="1"/>
</dbReference>
<accession>A0A5C6B8K3</accession>
<feature type="domain" description="Pyrrolo-quinoline quinone repeat" evidence="1">
    <location>
        <begin position="147"/>
        <end position="410"/>
    </location>
</feature>
<dbReference type="InterPro" id="IPR002372">
    <property type="entry name" value="PQQ_rpt_dom"/>
</dbReference>